<dbReference type="InterPro" id="IPR052950">
    <property type="entry name" value="CISD"/>
</dbReference>
<evidence type="ECO:0000259" key="5">
    <source>
        <dbReference type="SMART" id="SM00704"/>
    </source>
</evidence>
<dbReference type="PIRSF" id="PIRSF009180">
    <property type="entry name" value="UCP009180"/>
    <property type="match status" value="1"/>
</dbReference>
<keyword evidence="2" id="KW-0479">Metal-binding</keyword>
<accession>A0A5R8QCW5</accession>
<evidence type="ECO:0000256" key="3">
    <source>
        <dbReference type="ARBA" id="ARBA00023004"/>
    </source>
</evidence>
<organism evidence="6 7">
    <name type="scientific">Culicoidibacter larvae</name>
    <dbReference type="NCBI Taxonomy" id="2579976"/>
    <lineage>
        <taxon>Bacteria</taxon>
        <taxon>Bacillati</taxon>
        <taxon>Bacillota</taxon>
        <taxon>Culicoidibacteria</taxon>
        <taxon>Culicoidibacterales</taxon>
        <taxon>Culicoidibacteraceae</taxon>
        <taxon>Culicoidibacter</taxon>
    </lineage>
</organism>
<dbReference type="SMART" id="SM00704">
    <property type="entry name" value="ZnF_CDGSH"/>
    <property type="match status" value="2"/>
</dbReference>
<dbReference type="PANTHER" id="PTHR46491:SF3">
    <property type="entry name" value="CDGSH IRON-SULFUR DOMAIN-CONTAINING PROTEIN 3, MITOCHONDRIAL"/>
    <property type="match status" value="1"/>
</dbReference>
<evidence type="ECO:0000313" key="7">
    <source>
        <dbReference type="Proteomes" id="UP000306912"/>
    </source>
</evidence>
<reference evidence="6 7" key="1">
    <citation type="submission" date="2019-05" db="EMBL/GenBank/DDBJ databases">
        <title>Culicoidintestinum kansasii gen. nov., sp. nov. from the gastrointestinal tract of the biting midge, Culicoides sonorensis.</title>
        <authorList>
            <person name="Neupane S."/>
            <person name="Ghosh A."/>
            <person name="Gunther S."/>
            <person name="Martin K."/>
            <person name="Zurek L."/>
        </authorList>
    </citation>
    <scope>NUCLEOTIDE SEQUENCE [LARGE SCALE GENOMIC DNA]</scope>
    <source>
        <strain evidence="6 7">CS-1</strain>
    </source>
</reference>
<feature type="domain" description="Iron-binding zinc finger CDGSH type" evidence="5">
    <location>
        <begin position="36"/>
        <end position="73"/>
    </location>
</feature>
<dbReference type="InterPro" id="IPR016548">
    <property type="entry name" value="UCP009180"/>
</dbReference>
<dbReference type="Proteomes" id="UP000306912">
    <property type="component" value="Unassembled WGS sequence"/>
</dbReference>
<keyword evidence="1" id="KW-0001">2Fe-2S</keyword>
<evidence type="ECO:0000256" key="4">
    <source>
        <dbReference type="ARBA" id="ARBA00023014"/>
    </source>
</evidence>
<comment type="caution">
    <text evidence="6">The sequence shown here is derived from an EMBL/GenBank/DDBJ whole genome shotgun (WGS) entry which is preliminary data.</text>
</comment>
<keyword evidence="3" id="KW-0408">Iron</keyword>
<dbReference type="InterPro" id="IPR018967">
    <property type="entry name" value="FeS-contain_CDGSH-typ"/>
</dbReference>
<dbReference type="InterPro" id="IPR010693">
    <property type="entry name" value="Divergent_4Fe-4S_mono-cluster"/>
</dbReference>
<evidence type="ECO:0000313" key="6">
    <source>
        <dbReference type="EMBL" id="TLG74352.1"/>
    </source>
</evidence>
<dbReference type="InParanoid" id="A0A5R8QCW5"/>
<dbReference type="Gene3D" id="3.40.5.90">
    <property type="entry name" value="CDGSH iron-sulfur domain, mitoNEET-type"/>
    <property type="match status" value="2"/>
</dbReference>
<dbReference type="OrthoDB" id="9793389at2"/>
<dbReference type="EMBL" id="VBWP01000004">
    <property type="protein sequence ID" value="TLG74352.1"/>
    <property type="molecule type" value="Genomic_DNA"/>
</dbReference>
<dbReference type="Pfam" id="PF09360">
    <property type="entry name" value="zf-CDGSH"/>
    <property type="match status" value="2"/>
</dbReference>
<sequence length="224" mass="24874">MSMAGKIKIVPNGPYLVSGVDNLIEETSRVKDQVLQAVETGTYEHDENYALCRCGESANKPFCDGTHRKVGFDGTETASRKAYLDRAYVQEGPGMDLLDDDRCAYARFCHRQKGDVWELTDDSQDAESKREAIEGACACPTGRLTAVDHGEQVEQEYEPTIAIAQDPMERVSAGIYVRGDIELEAADGTIYERRNRVSLCRCGASMNKPFCDASHVEIDFNDKE</sequence>
<keyword evidence="4" id="KW-0411">Iron-sulfur</keyword>
<keyword evidence="7" id="KW-1185">Reference proteome</keyword>
<dbReference type="AlphaFoldDB" id="A0A5R8QCW5"/>
<dbReference type="GO" id="GO:0046872">
    <property type="term" value="F:metal ion binding"/>
    <property type="evidence" value="ECO:0007669"/>
    <property type="project" value="UniProtKB-KW"/>
</dbReference>
<protein>
    <submittedName>
        <fullName evidence="6">Iron-binding protein</fullName>
    </submittedName>
</protein>
<dbReference type="GO" id="GO:0051537">
    <property type="term" value="F:2 iron, 2 sulfur cluster binding"/>
    <property type="evidence" value="ECO:0007669"/>
    <property type="project" value="UniProtKB-KW"/>
</dbReference>
<proteinExistence type="predicted"/>
<evidence type="ECO:0000256" key="1">
    <source>
        <dbReference type="ARBA" id="ARBA00022714"/>
    </source>
</evidence>
<dbReference type="GO" id="GO:0005737">
    <property type="term" value="C:cytoplasm"/>
    <property type="evidence" value="ECO:0007669"/>
    <property type="project" value="UniProtKB-ARBA"/>
</dbReference>
<name>A0A5R8QCW5_9FIRM</name>
<feature type="domain" description="Iron-binding zinc finger CDGSH type" evidence="5">
    <location>
        <begin position="184"/>
        <end position="221"/>
    </location>
</feature>
<dbReference type="InterPro" id="IPR042216">
    <property type="entry name" value="MitoNEET_CISD"/>
</dbReference>
<dbReference type="PANTHER" id="PTHR46491">
    <property type="entry name" value="CDGSH IRON SULFUR DOMAIN PROTEIN HOMOLOG"/>
    <property type="match status" value="1"/>
</dbReference>
<gene>
    <name evidence="6" type="ORF">FEZ08_05650</name>
</gene>
<evidence type="ECO:0000256" key="2">
    <source>
        <dbReference type="ARBA" id="ARBA00022723"/>
    </source>
</evidence>
<dbReference type="Pfam" id="PF06902">
    <property type="entry name" value="Fer4_19"/>
    <property type="match status" value="1"/>
</dbReference>